<dbReference type="PANTHER" id="PTHR21497">
    <property type="entry name" value="UBIQUITIN LIGASE E3 ALPHA-RELATED"/>
    <property type="match status" value="1"/>
</dbReference>
<dbReference type="InterPro" id="IPR039164">
    <property type="entry name" value="UBR1-like"/>
</dbReference>
<dbReference type="UniPathway" id="UPA00143"/>
<feature type="domain" description="UBR-type" evidence="10">
    <location>
        <begin position="114"/>
        <end position="188"/>
    </location>
</feature>
<keyword evidence="5 9" id="KW-0833">Ubl conjugation pathway</keyword>
<dbReference type="InterPro" id="IPR003126">
    <property type="entry name" value="Znf_UBR"/>
</dbReference>
<dbReference type="Proteomes" id="UP000232875">
    <property type="component" value="Unassembled WGS sequence"/>
</dbReference>
<dbReference type="InterPro" id="IPR055194">
    <property type="entry name" value="UBR1-like_WH"/>
</dbReference>
<evidence type="ECO:0000313" key="12">
    <source>
        <dbReference type="Proteomes" id="UP000232875"/>
    </source>
</evidence>
<comment type="similarity">
    <text evidence="7 9">Belongs to the E3 ubiquitin-protein ligase UBR1-like family.</text>
</comment>
<dbReference type="EC" id="2.3.2.27" evidence="9"/>
<protein>
    <recommendedName>
        <fullName evidence="9">E3 ubiquitin-protein ligase</fullName>
        <ecNumber evidence="9">2.3.2.27</ecNumber>
    </recommendedName>
</protein>
<keyword evidence="6 9" id="KW-0862">Zinc</keyword>
<dbReference type="Pfam" id="PF02207">
    <property type="entry name" value="zf-UBR"/>
    <property type="match status" value="1"/>
</dbReference>
<dbReference type="EMBL" id="KZ454989">
    <property type="protein sequence ID" value="PKI84280.1"/>
    <property type="molecule type" value="Genomic_DNA"/>
</dbReference>
<dbReference type="SUPFAM" id="SSF46785">
    <property type="entry name" value="Winged helix' DNA-binding domain"/>
    <property type="match status" value="1"/>
</dbReference>
<feature type="zinc finger region" description="UBR-type" evidence="8">
    <location>
        <begin position="114"/>
        <end position="188"/>
    </location>
</feature>
<evidence type="ECO:0000256" key="7">
    <source>
        <dbReference type="ARBA" id="ARBA00046341"/>
    </source>
</evidence>
<evidence type="ECO:0000256" key="3">
    <source>
        <dbReference type="ARBA" id="ARBA00022723"/>
    </source>
</evidence>
<evidence type="ECO:0000256" key="6">
    <source>
        <dbReference type="ARBA" id="ARBA00022833"/>
    </source>
</evidence>
<dbReference type="InterPro" id="IPR003769">
    <property type="entry name" value="ClpS_core"/>
</dbReference>
<dbReference type="InterPro" id="IPR044046">
    <property type="entry name" value="E3_ligase_UBR-like_C"/>
</dbReference>
<evidence type="ECO:0000256" key="9">
    <source>
        <dbReference type="RuleBase" id="RU366018"/>
    </source>
</evidence>
<dbReference type="Pfam" id="PF02617">
    <property type="entry name" value="ClpS"/>
    <property type="match status" value="1"/>
</dbReference>
<comment type="function">
    <text evidence="9">Ubiquitin ligase protein which is a component of the N-end rule pathway. Recognizes and binds to proteins bearing specific N-terminal residues that are destabilizing according to the N-end rule, leading to their ubiquitination and subsequent degradation.</text>
</comment>
<dbReference type="GO" id="GO:0071596">
    <property type="term" value="P:ubiquitin-dependent protein catabolic process via the N-end rule pathway"/>
    <property type="evidence" value="ECO:0007669"/>
    <property type="project" value="UniProtKB-UniRule"/>
</dbReference>
<organism evidence="11 12">
    <name type="scientific">Malassezia vespertilionis</name>
    <dbReference type="NCBI Taxonomy" id="2020962"/>
    <lineage>
        <taxon>Eukaryota</taxon>
        <taxon>Fungi</taxon>
        <taxon>Dikarya</taxon>
        <taxon>Basidiomycota</taxon>
        <taxon>Ustilaginomycotina</taxon>
        <taxon>Malasseziomycetes</taxon>
        <taxon>Malasseziales</taxon>
        <taxon>Malasseziaceae</taxon>
        <taxon>Malassezia</taxon>
    </lineage>
</organism>
<dbReference type="GO" id="GO:0000151">
    <property type="term" value="C:ubiquitin ligase complex"/>
    <property type="evidence" value="ECO:0007669"/>
    <property type="project" value="TreeGrafter"/>
</dbReference>
<evidence type="ECO:0000256" key="5">
    <source>
        <dbReference type="ARBA" id="ARBA00022786"/>
    </source>
</evidence>
<dbReference type="GO" id="GO:0008270">
    <property type="term" value="F:zinc ion binding"/>
    <property type="evidence" value="ECO:0007669"/>
    <property type="project" value="UniProtKB-UniRule"/>
</dbReference>
<dbReference type="GO" id="GO:0016567">
    <property type="term" value="P:protein ubiquitination"/>
    <property type="evidence" value="ECO:0007669"/>
    <property type="project" value="UniProtKB-UniRule"/>
</dbReference>
<comment type="pathway">
    <text evidence="9">Protein modification; protein ubiquitination.</text>
</comment>
<dbReference type="Pfam" id="PF18995">
    <property type="entry name" value="PRT6_C"/>
    <property type="match status" value="1"/>
</dbReference>
<evidence type="ECO:0000256" key="8">
    <source>
        <dbReference type="PROSITE-ProRule" id="PRU00508"/>
    </source>
</evidence>
<dbReference type="CDD" id="cd19672">
    <property type="entry name" value="UBR-box_UBR1_like"/>
    <property type="match status" value="1"/>
</dbReference>
<evidence type="ECO:0000256" key="4">
    <source>
        <dbReference type="ARBA" id="ARBA00022771"/>
    </source>
</evidence>
<dbReference type="InterPro" id="IPR042065">
    <property type="entry name" value="E3_ELL-like"/>
</dbReference>
<evidence type="ECO:0000313" key="11">
    <source>
        <dbReference type="EMBL" id="PKI84280.1"/>
    </source>
</evidence>
<dbReference type="SMART" id="SM00396">
    <property type="entry name" value="ZnF_UBR1"/>
    <property type="match status" value="1"/>
</dbReference>
<dbReference type="CDD" id="cd16482">
    <property type="entry name" value="RING-H2_UBR1-like"/>
    <property type="match status" value="1"/>
</dbReference>
<dbReference type="InterPro" id="IPR036390">
    <property type="entry name" value="WH_DNA-bd_sf"/>
</dbReference>
<name>A0A2N1JCJ4_9BASI</name>
<dbReference type="PANTHER" id="PTHR21497:SF24">
    <property type="entry name" value="E3 UBIQUITIN-PROTEIN LIGASE UBR1"/>
    <property type="match status" value="1"/>
</dbReference>
<sequence>MNGGVSAVVELLPRIAALPTRDALDSYKLEGARALEVRRNLLRELLGAVPLAYFFPPGVATMPAALALLEQNDWRLSLAQQRADADARATDARAENGASAVVGLPEYSANRRGMACGHVFRKGEPIFRCHDCSFDDTCVQCATCFQHSIHAREDHDVVFSVADESGACCDCGDEEAWKCDLGCEFHSMHPHNEGAANGAAPLPALDESFPPAPRAALRRFFHLLLAFCLQVLGAAPEQRAPILNPELVEELKRMPTLEDQFGAPAKGKARDVHTAAPPLPHPYVAVLWNDEKHTFNQVSEKILEVVSGMTVQGSRYFAEQVDKYGREVLAVSTEIRRLVLMAKRINMIDLMVTIMPAFDFFVQEVTGCVLDTLKDLATCSLYLDQSGAKPDGRPFKVLLTDTLLLPWHQPEICSVPNLCMLDALLLMDTKMWKSARLDVRHMLMDLIAYREAKQSIAVRFAHVYIKLIETFILRDREPEHSIYHLTVQIFSVPSIAARLVIEHGFMHTLLQVLHALFVSDQEGATSLVVPAPPPARGQANANASLLRQQKCYQVFHDTRYLLSASDVQDDIAARSGEYLSVWLAFFAMFHSIAPDTRAAHAHVEFESELWIQVFHTSSHLGKLAKLLGEAFSRASEAQLRAALGYTGRTIIEHTQRLQALDPATHQPGTLHTTRYPVGAPDDAVASETFEFDVASQPVSFHHPMHWLFAEMLKSLAHGPPTPGDLTELEMLAILEYPLRVAVKLAQIRCNVWVRNGFAIRSQAYHYRDSMWMRDIMYDQDMFLQQCGLAFVDHDPFLLTVLDRFDLVAWFSGAPRKEHAVYDADQTLFMAEELLLLLIMLLTEISVPAHWTIEQQVCRELIHYLVLGPGTYSEVTKQIPERFTDHSCFDRELARIAHFRSPDGTSDLGMYELKPEYFAQVQPFFHHYSRNQRERAEEVLAERRAKPGGEEAAPLTIAPQLGALQDTPFHRLADVFTNRTFLTIVFYALANTTSFDEPPDTLLNAGLHLLMLGLVERGAHFAPALIETRRLHGAPSLLHILLELQQHPKLEAYHPKVNFILQHAAALDTAVASHLPSAYAQRAAPPPQDDAKRRIARERQAAIMQQFSAQQKSLLESLDEGLSDEEAPEEDSEWGACIMCQERLDTTSAFGTLGHIQESRLVRTTPPREHSVLDELLRQGMDMDRAQGDRVRGSFGREELLPNASVHQHIALGYPAQHHTTGFVAVSCGHSMHVRCFNMYIQSIEHRHAMQIARNHPEDLARFEFVCPLCKSLGNTLLPVSGASALSTSPFTDAARGAVLFDDQPLTEWVRRMNIAILKNTSTENAELEEHGWGYFAAFMLQSSAQPQNSEYAHGLFSADECLMLQRYRSVLQLLGHETIWARTKDRMKTILDAPHTLDSAGDVVYLPETLLGYTLAQLEIAQRGHAAQGDVGNALSAQQVQLLQSQLDALTAMARVASVDARTDMRQSLLRRLMPHWAGEHAVRSPLLVRNALGVLVEVALLIPEYFMHATALLYYVTLIQTIFGLAQPTFEQGERRKHAACVDGDVALSIFPHARWLVTSVVNLVGYVRGNITLGFDQRSDQELAKLLCAYTLPFLRRAALLGQAVGRDVRAAEVDLAAPEYVRLLQHFRIPSPAEALPMHTQPVGLIAMLVEGWAKHAYMQLAPLFKPLPIETDGLEARLQVPSLILEHPHIYELLPLPRDLAVLLQQTQQRKCKRCNTLPPTASLCLFCGEVLCLQAYCCSDLDEESRGECNQHLEHCGGRVGAHFRVGNNVMVLLYQGNGCYSPSPYLNTHGEVDRYLLKARPQRLHTQRYDELRKQWLNHGIANLVTRRIESTIDPGGWITF</sequence>
<gene>
    <name evidence="11" type="ORF">MVES_001520</name>
</gene>
<reference evidence="11 12" key="1">
    <citation type="submission" date="2017-10" db="EMBL/GenBank/DDBJ databases">
        <title>A novel species of cold-tolerant Malassezia isolated from bats.</title>
        <authorList>
            <person name="Lorch J.M."/>
            <person name="Palmer J.M."/>
            <person name="Vanderwolf K.J."/>
            <person name="Schmidt K.Z."/>
            <person name="Verant M.L."/>
            <person name="Weller T.J."/>
            <person name="Blehert D.S."/>
        </authorList>
    </citation>
    <scope>NUCLEOTIDE SEQUENCE [LARGE SCALE GENOMIC DNA]</scope>
    <source>
        <strain evidence="11 12">NWHC:44797-103</strain>
    </source>
</reference>
<keyword evidence="12" id="KW-1185">Reference proteome</keyword>
<proteinExistence type="inferred from homology"/>
<dbReference type="PROSITE" id="PS51157">
    <property type="entry name" value="ZF_UBR"/>
    <property type="match status" value="1"/>
</dbReference>
<accession>A0A2N1JCJ4</accession>
<dbReference type="OrthoDB" id="26387at2759"/>
<dbReference type="GO" id="GO:0061630">
    <property type="term" value="F:ubiquitin protein ligase activity"/>
    <property type="evidence" value="ECO:0007669"/>
    <property type="project" value="UniProtKB-UniRule"/>
</dbReference>
<keyword evidence="3 9" id="KW-0479">Metal-binding</keyword>
<comment type="catalytic activity">
    <reaction evidence="1 9">
        <text>S-ubiquitinyl-[E2 ubiquitin-conjugating enzyme]-L-cysteine + [acceptor protein]-L-lysine = [E2 ubiquitin-conjugating enzyme]-L-cysteine + N(6)-ubiquitinyl-[acceptor protein]-L-lysine.</text>
        <dbReference type="EC" id="2.3.2.27"/>
    </reaction>
</comment>
<evidence type="ECO:0000259" key="10">
    <source>
        <dbReference type="PROSITE" id="PS51157"/>
    </source>
</evidence>
<keyword evidence="2 9" id="KW-0808">Transferase</keyword>
<evidence type="ECO:0000256" key="2">
    <source>
        <dbReference type="ARBA" id="ARBA00022679"/>
    </source>
</evidence>
<keyword evidence="4 9" id="KW-0863">Zinc-finger</keyword>
<dbReference type="STRING" id="2020962.A0A2N1JCJ4"/>
<evidence type="ECO:0000256" key="1">
    <source>
        <dbReference type="ARBA" id="ARBA00000900"/>
    </source>
</evidence>
<dbReference type="Gene3D" id="1.10.10.2670">
    <property type="entry name" value="E3 ubiquitin-protein ligase"/>
    <property type="match status" value="1"/>
</dbReference>
<dbReference type="Pfam" id="PF22960">
    <property type="entry name" value="WHD_UBR1"/>
    <property type="match status" value="1"/>
</dbReference>
<dbReference type="Gene3D" id="2.10.110.30">
    <property type="match status" value="1"/>
</dbReference>
<dbReference type="GO" id="GO:0005737">
    <property type="term" value="C:cytoplasm"/>
    <property type="evidence" value="ECO:0007669"/>
    <property type="project" value="TreeGrafter"/>
</dbReference>